<sequence length="40" mass="4374">MLPDESAEQAPGLIAQPEVPAERLGYRAVWPPDHVLPPEP</sequence>
<organism evidence="1 2">
    <name type="scientific">Allonocardiopsis opalescens</name>
    <dbReference type="NCBI Taxonomy" id="1144618"/>
    <lineage>
        <taxon>Bacteria</taxon>
        <taxon>Bacillati</taxon>
        <taxon>Actinomycetota</taxon>
        <taxon>Actinomycetes</taxon>
        <taxon>Streptosporangiales</taxon>
        <taxon>Allonocardiopsis</taxon>
    </lineage>
</organism>
<name>A0A2T0Q4S5_9ACTN</name>
<keyword evidence="2" id="KW-1185">Reference proteome</keyword>
<reference evidence="1 2" key="1">
    <citation type="submission" date="2018-03" db="EMBL/GenBank/DDBJ databases">
        <title>Genomic Encyclopedia of Archaeal and Bacterial Type Strains, Phase II (KMG-II): from individual species to whole genera.</title>
        <authorList>
            <person name="Goeker M."/>
        </authorList>
    </citation>
    <scope>NUCLEOTIDE SEQUENCE [LARGE SCALE GENOMIC DNA]</scope>
    <source>
        <strain evidence="1 2">DSM 45601</strain>
    </source>
</reference>
<dbReference type="RefSeq" id="WP_281262418.1">
    <property type="nucleotide sequence ID" value="NZ_PVZC01000004.1"/>
</dbReference>
<evidence type="ECO:0000313" key="1">
    <source>
        <dbReference type="EMBL" id="PRX98802.1"/>
    </source>
</evidence>
<gene>
    <name evidence="1" type="ORF">CLV72_104382</name>
</gene>
<evidence type="ECO:0000313" key="2">
    <source>
        <dbReference type="Proteomes" id="UP000237846"/>
    </source>
</evidence>
<protein>
    <submittedName>
        <fullName evidence="1">Uncharacterized protein</fullName>
    </submittedName>
</protein>
<dbReference type="Proteomes" id="UP000237846">
    <property type="component" value="Unassembled WGS sequence"/>
</dbReference>
<accession>A0A2T0Q4S5</accession>
<proteinExistence type="predicted"/>
<comment type="caution">
    <text evidence="1">The sequence shown here is derived from an EMBL/GenBank/DDBJ whole genome shotgun (WGS) entry which is preliminary data.</text>
</comment>
<dbReference type="AlphaFoldDB" id="A0A2T0Q4S5"/>
<dbReference type="EMBL" id="PVZC01000004">
    <property type="protein sequence ID" value="PRX98802.1"/>
    <property type="molecule type" value="Genomic_DNA"/>
</dbReference>